<keyword evidence="2" id="KW-1185">Reference proteome</keyword>
<name>A0ABR6ZHK2_9BURK</name>
<evidence type="ECO:0000313" key="2">
    <source>
        <dbReference type="Proteomes" id="UP000646911"/>
    </source>
</evidence>
<dbReference type="Proteomes" id="UP000646911">
    <property type="component" value="Unassembled WGS sequence"/>
</dbReference>
<organism evidence="1 2">
    <name type="scientific">Undibacterium umbellatum</name>
    <dbReference type="NCBI Taxonomy" id="2762300"/>
    <lineage>
        <taxon>Bacteria</taxon>
        <taxon>Pseudomonadati</taxon>
        <taxon>Pseudomonadota</taxon>
        <taxon>Betaproteobacteria</taxon>
        <taxon>Burkholderiales</taxon>
        <taxon>Oxalobacteraceae</taxon>
        <taxon>Undibacterium</taxon>
    </lineage>
</organism>
<protein>
    <submittedName>
        <fullName evidence="1">Uncharacterized protein</fullName>
    </submittedName>
</protein>
<dbReference type="EMBL" id="JACOFX010000026">
    <property type="protein sequence ID" value="MBC3911211.1"/>
    <property type="molecule type" value="Genomic_DNA"/>
</dbReference>
<sequence length="55" mass="5984">MKSRSVCHVRADHGGVANTRDSTAIAVFCALPWFAGHMSFTSAFTVTVHWTTKTS</sequence>
<gene>
    <name evidence="1" type="ORF">H8L47_26990</name>
</gene>
<accession>A0ABR6ZHK2</accession>
<proteinExistence type="predicted"/>
<reference evidence="1 2" key="1">
    <citation type="submission" date="2020-08" db="EMBL/GenBank/DDBJ databases">
        <title>Novel species isolated from subtropical streams in China.</title>
        <authorList>
            <person name="Lu H."/>
        </authorList>
    </citation>
    <scope>NUCLEOTIDE SEQUENCE [LARGE SCALE GENOMIC DNA]</scope>
    <source>
        <strain evidence="1 2">NL8W</strain>
    </source>
</reference>
<evidence type="ECO:0000313" key="1">
    <source>
        <dbReference type="EMBL" id="MBC3911211.1"/>
    </source>
</evidence>
<comment type="caution">
    <text evidence="1">The sequence shown here is derived from an EMBL/GenBank/DDBJ whole genome shotgun (WGS) entry which is preliminary data.</text>
</comment>